<dbReference type="GO" id="GO:0005634">
    <property type="term" value="C:nucleus"/>
    <property type="evidence" value="ECO:0007669"/>
    <property type="project" value="TreeGrafter"/>
</dbReference>
<dbReference type="PANTHER" id="PTHR46379:SF1">
    <property type="entry name" value="ZINC FINGER MYND DOMAIN-CONTAINING PROTEIN 11"/>
    <property type="match status" value="1"/>
</dbReference>
<feature type="region of interest" description="Disordered" evidence="7">
    <location>
        <begin position="679"/>
        <end position="711"/>
    </location>
</feature>
<evidence type="ECO:0000256" key="6">
    <source>
        <dbReference type="SAM" id="Coils"/>
    </source>
</evidence>
<feature type="compositionally biased region" description="Basic residues" evidence="7">
    <location>
        <begin position="411"/>
        <end position="423"/>
    </location>
</feature>
<dbReference type="InterPro" id="IPR002893">
    <property type="entry name" value="Znf_MYND"/>
</dbReference>
<evidence type="ECO:0000256" key="4">
    <source>
        <dbReference type="ARBA" id="ARBA00023117"/>
    </source>
</evidence>
<feature type="compositionally biased region" description="Low complexity" evidence="7">
    <location>
        <begin position="577"/>
        <end position="623"/>
    </location>
</feature>
<dbReference type="CTD" id="36338001"/>
<reference evidence="9 10" key="1">
    <citation type="journal article" date="2013" name="Nat. Genet.">
        <title>The genome of the hydatid tapeworm Echinococcus granulosus.</title>
        <authorList>
            <person name="Zheng H."/>
            <person name="Zhang W."/>
            <person name="Zhang L."/>
            <person name="Zhang Z."/>
            <person name="Li J."/>
            <person name="Lu G."/>
            <person name="Zhu Y."/>
            <person name="Wang Y."/>
            <person name="Huang Y."/>
            <person name="Liu J."/>
            <person name="Kang H."/>
            <person name="Chen J."/>
            <person name="Wang L."/>
            <person name="Chen A."/>
            <person name="Yu S."/>
            <person name="Gao Z."/>
            <person name="Jin L."/>
            <person name="Gu W."/>
            <person name="Wang Z."/>
            <person name="Zhao L."/>
            <person name="Shi B."/>
            <person name="Wen H."/>
            <person name="Lin R."/>
            <person name="Jones M.K."/>
            <person name="Brejova B."/>
            <person name="Vinar T."/>
            <person name="Zhao G."/>
            <person name="McManus D.P."/>
            <person name="Chen Z."/>
            <person name="Zhou Y."/>
            <person name="Wang S."/>
        </authorList>
    </citation>
    <scope>NUCLEOTIDE SEQUENCE [LARGE SCALE GENOMIC DNA]</scope>
</reference>
<dbReference type="OMA" id="WSFRPCK"/>
<dbReference type="GO" id="GO:0008270">
    <property type="term" value="F:zinc ion binding"/>
    <property type="evidence" value="ECO:0007669"/>
    <property type="project" value="UniProtKB-KW"/>
</dbReference>
<name>W6UMS3_ECHGR</name>
<feature type="compositionally biased region" description="Low complexity" evidence="7">
    <location>
        <begin position="477"/>
        <end position="504"/>
    </location>
</feature>
<feature type="region of interest" description="Disordered" evidence="7">
    <location>
        <begin position="527"/>
        <end position="651"/>
    </location>
</feature>
<dbReference type="Proteomes" id="UP000019149">
    <property type="component" value="Unassembled WGS sequence"/>
</dbReference>
<keyword evidence="6" id="KW-0175">Coiled coil</keyword>
<evidence type="ECO:0000256" key="2">
    <source>
        <dbReference type="ARBA" id="ARBA00022771"/>
    </source>
</evidence>
<dbReference type="InterPro" id="IPR057053">
    <property type="entry name" value="MYND_ZMYND11_ZMYD8"/>
</dbReference>
<proteinExistence type="predicted"/>
<comment type="caution">
    <text evidence="9">The sequence shown here is derived from an EMBL/GenBank/DDBJ whole genome shotgun (WGS) entry which is preliminary data.</text>
</comment>
<dbReference type="GeneID" id="36338001"/>
<feature type="compositionally biased region" description="Low complexity" evidence="7">
    <location>
        <begin position="527"/>
        <end position="548"/>
    </location>
</feature>
<dbReference type="EMBL" id="APAU02000010">
    <property type="protein sequence ID" value="EUB62845.1"/>
    <property type="molecule type" value="Genomic_DNA"/>
</dbReference>
<keyword evidence="4" id="KW-0103">Bromodomain</keyword>
<sequence length="905" mass="100244">MCTRRYTDPVYLQFIWDAIEFPSPDRNCDFDFILKFVCNERDPKCDAAKLREQLENALRDKCITLSGLRYKKVDWSCISPCSGHDSYCFQCHLPGPVVDCPTCFRVYHESCFKRAFEANAFITFPDEHYQGPDISNGVSSSCLTCRRLANTRLDKETTSFDLRSIYSIVLEKVKGKAPWRTLHTVGYVDEFYRNRYFSFKPMNTRIITDKLRNDPSSEGYPNRTHILADLDLLIHNAAVIYGSKADMTNTARHIRSLLQKELRESSLCVDCYLRSKGGKPDQRQIVEACRKPHKMIWFQYSSWSFRPCKVLYQTNDGYEVICFDGRRERQFVPLNNAVAMTFSASHLGMRFTAPLKRALVEARRYAENQRRITPDFTPGEGLMLCDIPAESIESDYLESINHTNNKSPRVGSKRPRAHTKKKSSSQARHFLATNAGTTSKTEAALDKSRVPTPSLSASCDTLRPVSAVPLAHRLSNNKHSSSLSDSDNDSSISSCSLSTSASGSKRYLSKRPNHRLVAVSSAAKKAVLSSRSSDSTTPATTVGVAATASQPPLPKSSVVPSTRPFLSRPDVTDSDSDSASSPLESCSSRLAGKSLPSSIRRNRSISSSSSTVSSGTVVESDSSLVKNTGSTLNRRKPGSANNEIKRPPKSLKMEQMEFISEKSNSCRPKDVSPSIITQENAAPTGEISKNASVKRGRTVGGPSGSASKPASMPRITVENNFMKRNPLPPVCTTTSSVSSVSPAALSSSSGIGSSVSGDTKSVETSPGDLQCNGHSGTTHGDSTAIKSEDRIQRSMNERLEALTLERDIANRRLRELEQYIRDLEQRHEKEILQTKRSAWCVRCLKQARYYCCPGVAYCSVDCQMKDWTMGHNRAVCHFLAGSVEVQKSSVVRLVKHSVCGDKEPI</sequence>
<gene>
    <name evidence="9" type="ORF">EGR_02286</name>
</gene>
<dbReference type="Gene3D" id="2.30.30.140">
    <property type="match status" value="1"/>
</dbReference>
<dbReference type="Pfam" id="PF24324">
    <property type="entry name" value="MYND_ZMYND11_ZMYD8"/>
    <property type="match status" value="1"/>
</dbReference>
<evidence type="ECO:0000256" key="3">
    <source>
        <dbReference type="ARBA" id="ARBA00022833"/>
    </source>
</evidence>
<evidence type="ECO:0000256" key="1">
    <source>
        <dbReference type="ARBA" id="ARBA00022723"/>
    </source>
</evidence>
<evidence type="ECO:0000313" key="9">
    <source>
        <dbReference type="EMBL" id="EUB62845.1"/>
    </source>
</evidence>
<evidence type="ECO:0000259" key="8">
    <source>
        <dbReference type="PROSITE" id="PS50865"/>
    </source>
</evidence>
<dbReference type="OrthoDB" id="6272564at2759"/>
<dbReference type="GO" id="GO:0009966">
    <property type="term" value="P:regulation of signal transduction"/>
    <property type="evidence" value="ECO:0007669"/>
    <property type="project" value="TreeGrafter"/>
</dbReference>
<keyword evidence="3" id="KW-0862">Zinc</keyword>
<organism evidence="9 10">
    <name type="scientific">Echinococcus granulosus</name>
    <name type="common">Hydatid tapeworm</name>
    <dbReference type="NCBI Taxonomy" id="6210"/>
    <lineage>
        <taxon>Eukaryota</taxon>
        <taxon>Metazoa</taxon>
        <taxon>Spiralia</taxon>
        <taxon>Lophotrochozoa</taxon>
        <taxon>Platyhelminthes</taxon>
        <taxon>Cestoda</taxon>
        <taxon>Eucestoda</taxon>
        <taxon>Cyclophyllidea</taxon>
        <taxon>Taeniidae</taxon>
        <taxon>Echinococcus</taxon>
        <taxon>Echinococcus granulosus group</taxon>
    </lineage>
</organism>
<feature type="region of interest" description="Disordered" evidence="7">
    <location>
        <begin position="400"/>
        <end position="460"/>
    </location>
</feature>
<dbReference type="GO" id="GO:0003714">
    <property type="term" value="F:transcription corepressor activity"/>
    <property type="evidence" value="ECO:0007669"/>
    <property type="project" value="InterPro"/>
</dbReference>
<accession>W6UMS3</accession>
<evidence type="ECO:0000256" key="5">
    <source>
        <dbReference type="PROSITE-ProRule" id="PRU00134"/>
    </source>
</evidence>
<keyword evidence="1" id="KW-0479">Metal-binding</keyword>
<evidence type="ECO:0000313" key="10">
    <source>
        <dbReference type="Proteomes" id="UP000019149"/>
    </source>
</evidence>
<keyword evidence="10" id="KW-1185">Reference proteome</keyword>
<dbReference type="STRING" id="6210.W6UMS3"/>
<dbReference type="InterPro" id="IPR036427">
    <property type="entry name" value="Bromodomain-like_sf"/>
</dbReference>
<dbReference type="SUPFAM" id="SSF47370">
    <property type="entry name" value="Bromodomain"/>
    <property type="match status" value="1"/>
</dbReference>
<feature type="compositionally biased region" description="Polar residues" evidence="7">
    <location>
        <begin position="772"/>
        <end position="782"/>
    </location>
</feature>
<protein>
    <submittedName>
        <fullName evidence="9">Zinc finger MYND domain-containing protein</fullName>
    </submittedName>
</protein>
<dbReference type="Gene3D" id="1.20.920.10">
    <property type="entry name" value="Bromodomain-like"/>
    <property type="match status" value="1"/>
</dbReference>
<feature type="coiled-coil region" evidence="6">
    <location>
        <begin position="792"/>
        <end position="833"/>
    </location>
</feature>
<dbReference type="PROSITE" id="PS01360">
    <property type="entry name" value="ZF_MYND_1"/>
    <property type="match status" value="1"/>
</dbReference>
<dbReference type="GO" id="GO:0034243">
    <property type="term" value="P:regulation of transcription elongation by RNA polymerase II"/>
    <property type="evidence" value="ECO:0007669"/>
    <property type="project" value="InterPro"/>
</dbReference>
<dbReference type="RefSeq" id="XP_024354041.1">
    <property type="nucleotide sequence ID" value="XM_024491535.1"/>
</dbReference>
<feature type="region of interest" description="Disordered" evidence="7">
    <location>
        <begin position="476"/>
        <end position="509"/>
    </location>
</feature>
<dbReference type="PROSITE" id="PS50865">
    <property type="entry name" value="ZF_MYND_2"/>
    <property type="match status" value="1"/>
</dbReference>
<dbReference type="SUPFAM" id="SSF144232">
    <property type="entry name" value="HIT/MYND zinc finger-like"/>
    <property type="match status" value="1"/>
</dbReference>
<dbReference type="KEGG" id="egl:EGR_02286"/>
<dbReference type="PANTHER" id="PTHR46379">
    <property type="entry name" value="ZINC FINGER MYND DOMAIN-CONTAINING"/>
    <property type="match status" value="1"/>
</dbReference>
<keyword evidence="2 5" id="KW-0863">Zinc-finger</keyword>
<dbReference type="AlphaFoldDB" id="W6UMS3"/>
<evidence type="ECO:0000256" key="7">
    <source>
        <dbReference type="SAM" id="MobiDB-lite"/>
    </source>
</evidence>
<feature type="region of interest" description="Disordered" evidence="7">
    <location>
        <begin position="745"/>
        <end position="782"/>
    </location>
</feature>
<feature type="domain" description="MYND-type" evidence="8">
    <location>
        <begin position="840"/>
        <end position="876"/>
    </location>
</feature>
<feature type="compositionally biased region" description="Polar residues" evidence="7">
    <location>
        <begin position="679"/>
        <end position="691"/>
    </location>
</feature>
<dbReference type="InterPro" id="IPR047269">
    <property type="entry name" value="ZMY11"/>
</dbReference>
<feature type="compositionally biased region" description="Low complexity" evidence="7">
    <location>
        <begin position="745"/>
        <end position="757"/>
    </location>
</feature>